<reference evidence="2" key="1">
    <citation type="journal article" date="2019" name="Int. J. Syst. Evol. Microbiol.">
        <title>The Global Catalogue of Microorganisms (GCM) 10K type strain sequencing project: providing services to taxonomists for standard genome sequencing and annotation.</title>
        <authorList>
            <consortium name="The Broad Institute Genomics Platform"/>
            <consortium name="The Broad Institute Genome Sequencing Center for Infectious Disease"/>
            <person name="Wu L."/>
            <person name="Ma J."/>
        </authorList>
    </citation>
    <scope>NUCLEOTIDE SEQUENCE [LARGE SCALE GENOMIC DNA]</scope>
    <source>
        <strain evidence="2">CCUG 56029</strain>
    </source>
</reference>
<sequence length="714" mass="77942">MGEEDWTLHVLGHVYVSRQNQAARLPVKALALLTYLILDGRPHHREEIASLLWPDRNGLANLRVELSGLRRTCSADLFPAQLPLMQLHWETDMKAWSAQARTLNSETLPQWLSTVRSLPLSGLEDLGSAGFRQWVEAQQARLTDQVEHTLSEALHQFTAKGDRSGAQMIRVQARQLGLNIMGPVDQAYDNGNQGPPATCPAARSPSPAVRLWPAQVNEIRTLLSAALQSPQAVIVQVPAGAERQVITDVVLGTVWQAVNITVSGPPQLVQEALFHQISTLIDRPDPPRTAHANADLLHLLNHLRSASLPLVIGLHDARDLHPSLSDVVDFILELPLPLLVVLTCMTPVPAEQVMRCLGQVAWQRALRMNLAPLGPTDIQAAYPSMSGGMAAWLAQQSEGWPMYIQALLARTSERLPEPDQPYRRGTLPYPPPMPEAAAAAMVTGLRTLPPSVQSGMARLAAWPGRLSPDVLAQLLGEEVSTIRDAALRRGLLLPSSDVEIIRIPTLSFRTDDHAADLVLASELLRVALAATLTADERERGRTLWHEHAPPKDETAGPAPKENRTFRAFQVTSPLTSGTNQEIPRREVKTPNGYRVAWSQGALEVLRRGSPEVHTALLLDFGYVPAGSWRAVLHFRARIGCGAASLTCLVNGNSVPLYVQRQQGAPLGIPLGTWVTIEGEGDAGMLTLRLEATDLILTLHCLEWGGRTLIPTNPG</sequence>
<dbReference type="InterPro" id="IPR036388">
    <property type="entry name" value="WH-like_DNA-bd_sf"/>
</dbReference>
<protein>
    <recommendedName>
        <fullName evidence="3">Bacterial transcriptional activator domain-containing protein</fullName>
    </recommendedName>
</protein>
<comment type="caution">
    <text evidence="1">The sequence shown here is derived from an EMBL/GenBank/DDBJ whole genome shotgun (WGS) entry which is preliminary data.</text>
</comment>
<evidence type="ECO:0000313" key="1">
    <source>
        <dbReference type="EMBL" id="MFC4427117.1"/>
    </source>
</evidence>
<keyword evidence="2" id="KW-1185">Reference proteome</keyword>
<dbReference type="RefSeq" id="WP_380040285.1">
    <property type="nucleotide sequence ID" value="NZ_JBHSEH010000017.1"/>
</dbReference>
<dbReference type="Gene3D" id="1.10.10.10">
    <property type="entry name" value="Winged helix-like DNA-binding domain superfamily/Winged helix DNA-binding domain"/>
    <property type="match status" value="1"/>
</dbReference>
<dbReference type="Proteomes" id="UP001595998">
    <property type="component" value="Unassembled WGS sequence"/>
</dbReference>
<name>A0ABV8XR34_9DEIO</name>
<gene>
    <name evidence="1" type="ORF">ACFOZ9_12940</name>
</gene>
<proteinExistence type="predicted"/>
<evidence type="ECO:0008006" key="3">
    <source>
        <dbReference type="Google" id="ProtNLM"/>
    </source>
</evidence>
<organism evidence="1 2">
    <name type="scientific">Deinococcus navajonensis</name>
    <dbReference type="NCBI Taxonomy" id="309884"/>
    <lineage>
        <taxon>Bacteria</taxon>
        <taxon>Thermotogati</taxon>
        <taxon>Deinococcota</taxon>
        <taxon>Deinococci</taxon>
        <taxon>Deinococcales</taxon>
        <taxon>Deinococcaceae</taxon>
        <taxon>Deinococcus</taxon>
    </lineage>
</organism>
<evidence type="ECO:0000313" key="2">
    <source>
        <dbReference type="Proteomes" id="UP001595998"/>
    </source>
</evidence>
<accession>A0ABV8XR34</accession>
<dbReference type="EMBL" id="JBHSEH010000017">
    <property type="protein sequence ID" value="MFC4427117.1"/>
    <property type="molecule type" value="Genomic_DNA"/>
</dbReference>